<reference evidence="2" key="1">
    <citation type="journal article" date="2020" name="J Insects Food Feed">
        <title>The yellow mealworm (Tenebrio molitor) genome: a resource for the emerging insects as food and feed industry.</title>
        <authorList>
            <person name="Eriksson T."/>
            <person name="Andere A."/>
            <person name="Kelstrup H."/>
            <person name="Emery V."/>
            <person name="Picard C."/>
        </authorList>
    </citation>
    <scope>NUCLEOTIDE SEQUENCE</scope>
    <source>
        <strain evidence="2">Stoneville</strain>
        <tissue evidence="2">Whole head</tissue>
    </source>
</reference>
<dbReference type="AlphaFoldDB" id="A0A8J6L4W0"/>
<evidence type="ECO:0000256" key="1">
    <source>
        <dbReference type="SAM" id="MobiDB-lite"/>
    </source>
</evidence>
<sequence>MLNGYAYSRAVRAHILAGIILDEVDLTGKERAETENKLRESERSLILFVKENRTYQSLRAKFKTSLHNLEDLRQPSTVSKCLARHFTFGRFRVLTPVPPNQVWVFFRGFPTPSHRCISHITDKANAGSVPTTFLPHPPTPYPPRIFPSMWLKRLWKASAAPPSPFIHLQICRTGRPGRHIYASFLHRYPRYMWSSVILLEEGSFVAICKRNCYRLQNFLDVSLCSHGVLDEYQRRSTSVTHRAPNHNASSASYVAHHKKLKITPSTTSSPNPLPTVTITEDQDEQIPEINEFLFWQTPDDLDDDDNDPEEQEETSQEEFPNS</sequence>
<feature type="compositionally biased region" description="Acidic residues" evidence="1">
    <location>
        <begin position="299"/>
        <end position="316"/>
    </location>
</feature>
<proteinExistence type="predicted"/>
<gene>
    <name evidence="2" type="ORF">GEV33_014316</name>
</gene>
<reference evidence="2" key="2">
    <citation type="submission" date="2021-08" db="EMBL/GenBank/DDBJ databases">
        <authorList>
            <person name="Eriksson T."/>
        </authorList>
    </citation>
    <scope>NUCLEOTIDE SEQUENCE</scope>
    <source>
        <strain evidence="2">Stoneville</strain>
        <tissue evidence="2">Whole head</tissue>
    </source>
</reference>
<dbReference type="EMBL" id="JABDTM020028732">
    <property type="protein sequence ID" value="KAH0808475.1"/>
    <property type="molecule type" value="Genomic_DNA"/>
</dbReference>
<evidence type="ECO:0000313" key="2">
    <source>
        <dbReference type="EMBL" id="KAH0808475.1"/>
    </source>
</evidence>
<feature type="region of interest" description="Disordered" evidence="1">
    <location>
        <begin position="262"/>
        <end position="322"/>
    </location>
</feature>
<accession>A0A8J6L4W0</accession>
<comment type="caution">
    <text evidence="2">The sequence shown here is derived from an EMBL/GenBank/DDBJ whole genome shotgun (WGS) entry which is preliminary data.</text>
</comment>
<organism evidence="2 3">
    <name type="scientific">Tenebrio molitor</name>
    <name type="common">Yellow mealworm beetle</name>
    <dbReference type="NCBI Taxonomy" id="7067"/>
    <lineage>
        <taxon>Eukaryota</taxon>
        <taxon>Metazoa</taxon>
        <taxon>Ecdysozoa</taxon>
        <taxon>Arthropoda</taxon>
        <taxon>Hexapoda</taxon>
        <taxon>Insecta</taxon>
        <taxon>Pterygota</taxon>
        <taxon>Neoptera</taxon>
        <taxon>Endopterygota</taxon>
        <taxon>Coleoptera</taxon>
        <taxon>Polyphaga</taxon>
        <taxon>Cucujiformia</taxon>
        <taxon>Tenebrionidae</taxon>
        <taxon>Tenebrio</taxon>
    </lineage>
</organism>
<name>A0A8J6L4W0_TENMO</name>
<dbReference type="Proteomes" id="UP000719412">
    <property type="component" value="Unassembled WGS sequence"/>
</dbReference>
<evidence type="ECO:0000313" key="3">
    <source>
        <dbReference type="Proteomes" id="UP000719412"/>
    </source>
</evidence>
<keyword evidence="3" id="KW-1185">Reference proteome</keyword>
<protein>
    <submittedName>
        <fullName evidence="2">Uncharacterized protein</fullName>
    </submittedName>
</protein>